<dbReference type="RefSeq" id="WP_181591826.1">
    <property type="nucleotide sequence ID" value="NZ_UAUF01000007.1"/>
</dbReference>
<feature type="compositionally biased region" description="Low complexity" evidence="1">
    <location>
        <begin position="352"/>
        <end position="364"/>
    </location>
</feature>
<accession>A0A2X2C5B2</accession>
<keyword evidence="2" id="KW-0812">Transmembrane</keyword>
<dbReference type="EMBL" id="UAUF01000007">
    <property type="protein sequence ID" value="SPZ02494.1"/>
    <property type="molecule type" value="Genomic_DNA"/>
</dbReference>
<protein>
    <submittedName>
        <fullName evidence="3">Uncharacterized protein</fullName>
    </submittedName>
</protein>
<feature type="transmembrane region" description="Helical" evidence="2">
    <location>
        <begin position="21"/>
        <end position="45"/>
    </location>
</feature>
<sequence>MKRTAETIKDRVGVPSARISPRYLVAVLGGMLGAMVAFCGLLFGLHASDNLPPPAFSNSLCVDEKLSFLRNHPISSPDLLVIGSSVAWRHFDGDALVQASPGAKPLNGAFCGLHANQSVYVANWLLDREPSVRQVVMIIDPLDFAGCWKVPDAVFNRSDADRYVYEQAPVWKYYLNYFAPGSLLRNALSIKDQRNDRSDFDPLVFNRHGDGPLYTNNSRDLLYGAPEPLDSGCFSALKSLASRLKQDGLPFTVVSTPLHPDWKAQHDPTGAFLDRFDNEVITALSATPAKYWNADKQWTAPEGAFVDAIHLRWSAAQAFSKALVQQLDLDLPAIQVEMESRALTPDSQPSMAAANNTAQNQITF</sequence>
<gene>
    <name evidence="3" type="ORF">NCTC11842_00636</name>
</gene>
<dbReference type="Proteomes" id="UP000250443">
    <property type="component" value="Unassembled WGS sequence"/>
</dbReference>
<evidence type="ECO:0000313" key="3">
    <source>
        <dbReference type="EMBL" id="SPZ02494.1"/>
    </source>
</evidence>
<evidence type="ECO:0000256" key="2">
    <source>
        <dbReference type="SAM" id="Phobius"/>
    </source>
</evidence>
<proteinExistence type="predicted"/>
<keyword evidence="2" id="KW-1133">Transmembrane helix</keyword>
<dbReference type="AlphaFoldDB" id="A0A2X2C5B2"/>
<name>A0A2X2C5B2_PSELU</name>
<feature type="region of interest" description="Disordered" evidence="1">
    <location>
        <begin position="342"/>
        <end position="364"/>
    </location>
</feature>
<evidence type="ECO:0000313" key="4">
    <source>
        <dbReference type="Proteomes" id="UP000250443"/>
    </source>
</evidence>
<evidence type="ECO:0000256" key="1">
    <source>
        <dbReference type="SAM" id="MobiDB-lite"/>
    </source>
</evidence>
<reference evidence="3 4" key="1">
    <citation type="submission" date="2018-06" db="EMBL/GenBank/DDBJ databases">
        <authorList>
            <consortium name="Pathogen Informatics"/>
            <person name="Doyle S."/>
        </authorList>
    </citation>
    <scope>NUCLEOTIDE SEQUENCE [LARGE SCALE GENOMIC DNA]</scope>
    <source>
        <strain evidence="3 4">NCTC11842</strain>
    </source>
</reference>
<keyword evidence="2" id="KW-0472">Membrane</keyword>
<organism evidence="3 4">
    <name type="scientific">Pseudomonas luteola</name>
    <dbReference type="NCBI Taxonomy" id="47886"/>
    <lineage>
        <taxon>Bacteria</taxon>
        <taxon>Pseudomonadati</taxon>
        <taxon>Pseudomonadota</taxon>
        <taxon>Gammaproteobacteria</taxon>
        <taxon>Pseudomonadales</taxon>
        <taxon>Pseudomonadaceae</taxon>
        <taxon>Pseudomonas</taxon>
    </lineage>
</organism>